<gene>
    <name evidence="1" type="ORF">HPB47_015352</name>
</gene>
<name>A0AC60QTR9_IXOPE</name>
<keyword evidence="2" id="KW-1185">Reference proteome</keyword>
<proteinExistence type="predicted"/>
<organism evidence="1 2">
    <name type="scientific">Ixodes persulcatus</name>
    <name type="common">Taiga tick</name>
    <dbReference type="NCBI Taxonomy" id="34615"/>
    <lineage>
        <taxon>Eukaryota</taxon>
        <taxon>Metazoa</taxon>
        <taxon>Ecdysozoa</taxon>
        <taxon>Arthropoda</taxon>
        <taxon>Chelicerata</taxon>
        <taxon>Arachnida</taxon>
        <taxon>Acari</taxon>
        <taxon>Parasitiformes</taxon>
        <taxon>Ixodida</taxon>
        <taxon>Ixodoidea</taxon>
        <taxon>Ixodidae</taxon>
        <taxon>Ixodinae</taxon>
        <taxon>Ixodes</taxon>
    </lineage>
</organism>
<dbReference type="Proteomes" id="UP000805193">
    <property type="component" value="Unassembled WGS sequence"/>
</dbReference>
<reference evidence="1 2" key="1">
    <citation type="journal article" date="2020" name="Cell">
        <title>Large-Scale Comparative Analyses of Tick Genomes Elucidate Their Genetic Diversity and Vector Capacities.</title>
        <authorList>
            <consortium name="Tick Genome and Microbiome Consortium (TIGMIC)"/>
            <person name="Jia N."/>
            <person name="Wang J."/>
            <person name="Shi W."/>
            <person name="Du L."/>
            <person name="Sun Y."/>
            <person name="Zhan W."/>
            <person name="Jiang J.F."/>
            <person name="Wang Q."/>
            <person name="Zhang B."/>
            <person name="Ji P."/>
            <person name="Bell-Sakyi L."/>
            <person name="Cui X.M."/>
            <person name="Yuan T.T."/>
            <person name="Jiang B.G."/>
            <person name="Yang W.F."/>
            <person name="Lam T.T."/>
            <person name="Chang Q.C."/>
            <person name="Ding S.J."/>
            <person name="Wang X.J."/>
            <person name="Zhu J.G."/>
            <person name="Ruan X.D."/>
            <person name="Zhao L."/>
            <person name="Wei J.T."/>
            <person name="Ye R.Z."/>
            <person name="Que T.C."/>
            <person name="Du C.H."/>
            <person name="Zhou Y.H."/>
            <person name="Cheng J.X."/>
            <person name="Dai P.F."/>
            <person name="Guo W.B."/>
            <person name="Han X.H."/>
            <person name="Huang E.J."/>
            <person name="Li L.F."/>
            <person name="Wei W."/>
            <person name="Gao Y.C."/>
            <person name="Liu J.Z."/>
            <person name="Shao H.Z."/>
            <person name="Wang X."/>
            <person name="Wang C.C."/>
            <person name="Yang T.C."/>
            <person name="Huo Q.B."/>
            <person name="Li W."/>
            <person name="Chen H.Y."/>
            <person name="Chen S.E."/>
            <person name="Zhou L.G."/>
            <person name="Ni X.B."/>
            <person name="Tian J.H."/>
            <person name="Sheng Y."/>
            <person name="Liu T."/>
            <person name="Pan Y.S."/>
            <person name="Xia L.Y."/>
            <person name="Li J."/>
            <person name="Zhao F."/>
            <person name="Cao W.C."/>
        </authorList>
    </citation>
    <scope>NUCLEOTIDE SEQUENCE [LARGE SCALE GENOMIC DNA]</scope>
    <source>
        <strain evidence="1">Iper-2018</strain>
    </source>
</reference>
<evidence type="ECO:0000313" key="2">
    <source>
        <dbReference type="Proteomes" id="UP000805193"/>
    </source>
</evidence>
<dbReference type="EMBL" id="JABSTQ010003921">
    <property type="protein sequence ID" value="KAG0443041.1"/>
    <property type="molecule type" value="Genomic_DNA"/>
</dbReference>
<sequence>MKPFKDALCQVWALFFWEGAVTPKGNPHKPFSQDVVRFVFKAWASISEDNERCSFKRCSISTGLDRSEDCELNDRLQSIDDEVPKESESLTDEALGLISDSTLLELQLTPVQIGLSDSFPWVRLTSSDLPGGGQKLVQVLAGMNECSATRQLADHSLHPAERLRSRAAQRRPAMCGPQPTRVPEARENPESLVIDFDPSILTWVSPPHYTDPLSSAQFGENASAAASSEATSSVPAATDSSQDADVLDSN</sequence>
<evidence type="ECO:0000313" key="1">
    <source>
        <dbReference type="EMBL" id="KAG0443041.1"/>
    </source>
</evidence>
<comment type="caution">
    <text evidence="1">The sequence shown here is derived from an EMBL/GenBank/DDBJ whole genome shotgun (WGS) entry which is preliminary data.</text>
</comment>
<protein>
    <submittedName>
        <fullName evidence="1">Uncharacterized protein</fullName>
    </submittedName>
</protein>
<accession>A0AC60QTR9</accession>